<dbReference type="InterPro" id="IPR027417">
    <property type="entry name" value="P-loop_NTPase"/>
</dbReference>
<dbReference type="InterPro" id="IPR025723">
    <property type="entry name" value="ArsA/GET3_ATPase-like"/>
</dbReference>
<sequence length="450" mass="50426">MELSALRPSSAQWIFSTNPKPTTDPRIRMKRYSGWRIQASMADSGESFQKHTKIVTFLGKGGSGKSTAAVLAAKLFAREGLQTCLVIHSQDITIEQLLGCTIGNSPTMISENLYAVQLQTSKMLLEPLDRVKKVDVRMNLTQGILEGVVGEELGVLPGMDSIFSSLALLKYGNFLRSGRNYSKKKFDIVIYDGSSSEDTLRLVGATERVRWYLKYIRNLAEMTDIGRLTAPSFLRLFYESAMPNPGSVEGKTSADIWNEIEQILEEASAYFCDSSRFRCYLLMDPSRPLSVISALRYWGCAIQAGTKIYGAFGFAQKFSSATQETMEKMSPLCFALLPYISSYSSLDWDVTLKSFRKDANHLLLGSTISLRSSVLFDRKQKSVTLFLPGFNKSDINLYQYRGGTELLIEAGDQRRIIQLPPAMQGKVAGAKFIERNLRSNILFYFNDELK</sequence>
<name>A0AAV7GW40_DENCH</name>
<evidence type="ECO:0000259" key="3">
    <source>
        <dbReference type="Pfam" id="PF17886"/>
    </source>
</evidence>
<dbReference type="Pfam" id="PF02374">
    <property type="entry name" value="ArsA_ATPase"/>
    <property type="match status" value="1"/>
</dbReference>
<gene>
    <name evidence="4" type="ORF">IEQ34_008476</name>
</gene>
<evidence type="ECO:0000259" key="2">
    <source>
        <dbReference type="Pfam" id="PF02374"/>
    </source>
</evidence>
<protein>
    <submittedName>
        <fullName evidence="4">Uncharacterized protein</fullName>
    </submittedName>
</protein>
<dbReference type="InterPro" id="IPR008978">
    <property type="entry name" value="HSP20-like_chaperone"/>
</dbReference>
<dbReference type="Gene3D" id="2.60.40.790">
    <property type="match status" value="1"/>
</dbReference>
<dbReference type="CDD" id="cd02035">
    <property type="entry name" value="ArsA"/>
    <property type="match status" value="1"/>
</dbReference>
<evidence type="ECO:0000313" key="5">
    <source>
        <dbReference type="Proteomes" id="UP000775213"/>
    </source>
</evidence>
<feature type="domain" description="ArsA HSP20-like" evidence="3">
    <location>
        <begin position="381"/>
        <end position="438"/>
    </location>
</feature>
<feature type="domain" description="ArsA/GET3 Anion-transporting ATPase-like" evidence="2">
    <location>
        <begin position="52"/>
        <end position="231"/>
    </location>
</feature>
<proteinExistence type="inferred from homology"/>
<keyword evidence="5" id="KW-1185">Reference proteome</keyword>
<dbReference type="AlphaFoldDB" id="A0AAV7GW40"/>
<accession>A0AAV7GW40</accession>
<dbReference type="InterPro" id="IPR053262">
    <property type="entry name" value="ArsA_ATPase-like"/>
</dbReference>
<reference evidence="4 5" key="1">
    <citation type="journal article" date="2021" name="Hortic Res">
        <title>Chromosome-scale assembly of the Dendrobium chrysotoxum genome enhances the understanding of orchid evolution.</title>
        <authorList>
            <person name="Zhang Y."/>
            <person name="Zhang G.Q."/>
            <person name="Zhang D."/>
            <person name="Liu X.D."/>
            <person name="Xu X.Y."/>
            <person name="Sun W.H."/>
            <person name="Yu X."/>
            <person name="Zhu X."/>
            <person name="Wang Z.W."/>
            <person name="Zhao X."/>
            <person name="Zhong W.Y."/>
            <person name="Chen H."/>
            <person name="Yin W.L."/>
            <person name="Huang T."/>
            <person name="Niu S.C."/>
            <person name="Liu Z.J."/>
        </authorList>
    </citation>
    <scope>NUCLEOTIDE SEQUENCE [LARGE SCALE GENOMIC DNA]</scope>
    <source>
        <strain evidence="4">Lindl</strain>
    </source>
</reference>
<dbReference type="Proteomes" id="UP000775213">
    <property type="component" value="Unassembled WGS sequence"/>
</dbReference>
<organism evidence="4 5">
    <name type="scientific">Dendrobium chrysotoxum</name>
    <name type="common">Orchid</name>
    <dbReference type="NCBI Taxonomy" id="161865"/>
    <lineage>
        <taxon>Eukaryota</taxon>
        <taxon>Viridiplantae</taxon>
        <taxon>Streptophyta</taxon>
        <taxon>Embryophyta</taxon>
        <taxon>Tracheophyta</taxon>
        <taxon>Spermatophyta</taxon>
        <taxon>Magnoliopsida</taxon>
        <taxon>Liliopsida</taxon>
        <taxon>Asparagales</taxon>
        <taxon>Orchidaceae</taxon>
        <taxon>Epidendroideae</taxon>
        <taxon>Malaxideae</taxon>
        <taxon>Dendrobiinae</taxon>
        <taxon>Dendrobium</taxon>
    </lineage>
</organism>
<comment type="similarity">
    <text evidence="1">Belongs to the arsA ATPase family.</text>
</comment>
<dbReference type="Pfam" id="PF17886">
    <property type="entry name" value="ArsA_HSP20"/>
    <property type="match status" value="1"/>
</dbReference>
<comment type="caution">
    <text evidence="4">The sequence shown here is derived from an EMBL/GenBank/DDBJ whole genome shotgun (WGS) entry which is preliminary data.</text>
</comment>
<dbReference type="SUPFAM" id="SSF52540">
    <property type="entry name" value="P-loop containing nucleoside triphosphate hydrolases"/>
    <property type="match status" value="1"/>
</dbReference>
<evidence type="ECO:0000313" key="4">
    <source>
        <dbReference type="EMBL" id="KAH0460901.1"/>
    </source>
</evidence>
<dbReference type="EMBL" id="JAGFBR010000009">
    <property type="protein sequence ID" value="KAH0460901.1"/>
    <property type="molecule type" value="Genomic_DNA"/>
</dbReference>
<evidence type="ECO:0000256" key="1">
    <source>
        <dbReference type="ARBA" id="ARBA00011040"/>
    </source>
</evidence>
<dbReference type="PANTHER" id="PTHR43868">
    <property type="entry name" value="OS02G0711200 PROTEIN"/>
    <property type="match status" value="1"/>
</dbReference>
<dbReference type="Gene3D" id="3.40.50.300">
    <property type="entry name" value="P-loop containing nucleotide triphosphate hydrolases"/>
    <property type="match status" value="1"/>
</dbReference>
<dbReference type="PANTHER" id="PTHR43868:SF1">
    <property type="entry name" value="P-LOOP CONTAINING NUCLEOSIDE TRIPHOSPHATE HYDROLASES SUPERFAMILY PROTEIN"/>
    <property type="match status" value="1"/>
</dbReference>
<dbReference type="InterPro" id="IPR040612">
    <property type="entry name" value="ArsA_HSP20-like"/>
</dbReference>